<keyword evidence="2" id="KW-1185">Reference proteome</keyword>
<proteinExistence type="predicted"/>
<gene>
    <name evidence="1" type="ORF">PAXRUDRAFT_836586</name>
</gene>
<evidence type="ECO:0000313" key="2">
    <source>
        <dbReference type="Proteomes" id="UP000054538"/>
    </source>
</evidence>
<name>A0A0D0D4P5_9AGAM</name>
<protein>
    <submittedName>
        <fullName evidence="1">Unplaced genomic scaffold scaffold_6817, whole genome shotgun sequence</fullName>
    </submittedName>
</protein>
<organism evidence="1 2">
    <name type="scientific">Paxillus rubicundulus Ve08.2h10</name>
    <dbReference type="NCBI Taxonomy" id="930991"/>
    <lineage>
        <taxon>Eukaryota</taxon>
        <taxon>Fungi</taxon>
        <taxon>Dikarya</taxon>
        <taxon>Basidiomycota</taxon>
        <taxon>Agaricomycotina</taxon>
        <taxon>Agaricomycetes</taxon>
        <taxon>Agaricomycetidae</taxon>
        <taxon>Boletales</taxon>
        <taxon>Paxilineae</taxon>
        <taxon>Paxillaceae</taxon>
        <taxon>Paxillus</taxon>
    </lineage>
</organism>
<dbReference type="HOGENOM" id="CLU_2250940_0_0_1"/>
<evidence type="ECO:0000313" key="1">
    <source>
        <dbReference type="EMBL" id="KIK71805.1"/>
    </source>
</evidence>
<reference evidence="1 2" key="1">
    <citation type="submission" date="2014-04" db="EMBL/GenBank/DDBJ databases">
        <authorList>
            <consortium name="DOE Joint Genome Institute"/>
            <person name="Kuo A."/>
            <person name="Kohler A."/>
            <person name="Jargeat P."/>
            <person name="Nagy L.G."/>
            <person name="Floudas D."/>
            <person name="Copeland A."/>
            <person name="Barry K.W."/>
            <person name="Cichocki N."/>
            <person name="Veneault-Fourrey C."/>
            <person name="LaButti K."/>
            <person name="Lindquist E.A."/>
            <person name="Lipzen A."/>
            <person name="Lundell T."/>
            <person name="Morin E."/>
            <person name="Murat C."/>
            <person name="Sun H."/>
            <person name="Tunlid A."/>
            <person name="Henrissat B."/>
            <person name="Grigoriev I.V."/>
            <person name="Hibbett D.S."/>
            <person name="Martin F."/>
            <person name="Nordberg H.P."/>
            <person name="Cantor M.N."/>
            <person name="Hua S.X."/>
        </authorList>
    </citation>
    <scope>NUCLEOTIDE SEQUENCE [LARGE SCALE GENOMIC DNA]</scope>
    <source>
        <strain evidence="1 2">Ve08.2h10</strain>
    </source>
</reference>
<dbReference type="Proteomes" id="UP000054538">
    <property type="component" value="Unassembled WGS sequence"/>
</dbReference>
<accession>A0A0D0D4P5</accession>
<dbReference type="AlphaFoldDB" id="A0A0D0D4P5"/>
<dbReference type="InParanoid" id="A0A0D0D4P5"/>
<dbReference type="EMBL" id="KN831639">
    <property type="protein sequence ID" value="KIK71805.1"/>
    <property type="molecule type" value="Genomic_DNA"/>
</dbReference>
<sequence length="104" mass="11449">MAVGDYNDTNSDFEAYGSDFEAYGSDFEAHDTNRTSCENSTNHATSDVEFVDNGVKYSVARSLDSNATVNEFEEITDEEICAMHEVIAAQKPKSLKICIPAPQK</sequence>
<reference evidence="2" key="2">
    <citation type="submission" date="2015-01" db="EMBL/GenBank/DDBJ databases">
        <title>Evolutionary Origins and Diversification of the Mycorrhizal Mutualists.</title>
        <authorList>
            <consortium name="DOE Joint Genome Institute"/>
            <consortium name="Mycorrhizal Genomics Consortium"/>
            <person name="Kohler A."/>
            <person name="Kuo A."/>
            <person name="Nagy L.G."/>
            <person name="Floudas D."/>
            <person name="Copeland A."/>
            <person name="Barry K.W."/>
            <person name="Cichocki N."/>
            <person name="Veneault-Fourrey C."/>
            <person name="LaButti K."/>
            <person name="Lindquist E.A."/>
            <person name="Lipzen A."/>
            <person name="Lundell T."/>
            <person name="Morin E."/>
            <person name="Murat C."/>
            <person name="Riley R."/>
            <person name="Ohm R."/>
            <person name="Sun H."/>
            <person name="Tunlid A."/>
            <person name="Henrissat B."/>
            <person name="Grigoriev I.V."/>
            <person name="Hibbett D.S."/>
            <person name="Martin F."/>
        </authorList>
    </citation>
    <scope>NUCLEOTIDE SEQUENCE [LARGE SCALE GENOMIC DNA]</scope>
    <source>
        <strain evidence="2">Ve08.2h10</strain>
    </source>
</reference>